<feature type="domain" description="O-methyltransferase C-terminal" evidence="4">
    <location>
        <begin position="47"/>
        <end position="172"/>
    </location>
</feature>
<gene>
    <name evidence="5" type="ORF">H0H81_004293</name>
</gene>
<name>A0A9P7GPC7_9AGAR</name>
<keyword evidence="2" id="KW-0808">Transferase</keyword>
<reference evidence="5" key="2">
    <citation type="submission" date="2021-10" db="EMBL/GenBank/DDBJ databases">
        <title>Phylogenomics reveals ancestral predisposition of the termite-cultivated fungus Termitomyces towards a domesticated lifestyle.</title>
        <authorList>
            <person name="Auxier B."/>
            <person name="Grum-Grzhimaylo A."/>
            <person name="Cardenas M.E."/>
            <person name="Lodge J.D."/>
            <person name="Laessoe T."/>
            <person name="Pedersen O."/>
            <person name="Smith M.E."/>
            <person name="Kuyper T.W."/>
            <person name="Franco-Molano E.A."/>
            <person name="Baroni T.J."/>
            <person name="Aanen D.K."/>
        </authorList>
    </citation>
    <scope>NUCLEOTIDE SEQUENCE</scope>
    <source>
        <strain evidence="5">D49</strain>
    </source>
</reference>
<comment type="caution">
    <text evidence="5">The sequence shown here is derived from an EMBL/GenBank/DDBJ whole genome shotgun (WGS) entry which is preliminary data.</text>
</comment>
<dbReference type="InterPro" id="IPR016461">
    <property type="entry name" value="COMT-like"/>
</dbReference>
<evidence type="ECO:0000256" key="3">
    <source>
        <dbReference type="ARBA" id="ARBA00022691"/>
    </source>
</evidence>
<dbReference type="EMBL" id="JABCKI010000011">
    <property type="protein sequence ID" value="KAG5654339.1"/>
    <property type="molecule type" value="Genomic_DNA"/>
</dbReference>
<dbReference type="PANTHER" id="PTHR43712">
    <property type="entry name" value="PUTATIVE (AFU_ORTHOLOGUE AFUA_4G14580)-RELATED"/>
    <property type="match status" value="1"/>
</dbReference>
<dbReference type="PROSITE" id="PS51683">
    <property type="entry name" value="SAM_OMT_II"/>
    <property type="match status" value="1"/>
</dbReference>
<keyword evidence="1" id="KW-0489">Methyltransferase</keyword>
<dbReference type="PANTHER" id="PTHR43712:SF2">
    <property type="entry name" value="O-METHYLTRANSFERASE CICE"/>
    <property type="match status" value="1"/>
</dbReference>
<dbReference type="GO" id="GO:0032259">
    <property type="term" value="P:methylation"/>
    <property type="evidence" value="ECO:0007669"/>
    <property type="project" value="UniProtKB-KW"/>
</dbReference>
<dbReference type="OrthoDB" id="2410195at2759"/>
<keyword evidence="3" id="KW-0949">S-adenosyl-L-methionine</keyword>
<dbReference type="Gene3D" id="3.40.50.150">
    <property type="entry name" value="Vaccinia Virus protein VP39"/>
    <property type="match status" value="1"/>
</dbReference>
<evidence type="ECO:0000256" key="1">
    <source>
        <dbReference type="ARBA" id="ARBA00022603"/>
    </source>
</evidence>
<dbReference type="Pfam" id="PF00891">
    <property type="entry name" value="Methyltransf_2"/>
    <property type="match status" value="1"/>
</dbReference>
<evidence type="ECO:0000256" key="2">
    <source>
        <dbReference type="ARBA" id="ARBA00022679"/>
    </source>
</evidence>
<dbReference type="GO" id="GO:0008171">
    <property type="term" value="F:O-methyltransferase activity"/>
    <property type="evidence" value="ECO:0007669"/>
    <property type="project" value="InterPro"/>
</dbReference>
<proteinExistence type="predicted"/>
<protein>
    <recommendedName>
        <fullName evidence="4">O-methyltransferase C-terminal domain-containing protein</fullName>
    </recommendedName>
</protein>
<reference evidence="5" key="1">
    <citation type="submission" date="2021-02" db="EMBL/GenBank/DDBJ databases">
        <authorList>
            <person name="Nieuwenhuis M."/>
            <person name="Van De Peppel L.J.J."/>
        </authorList>
    </citation>
    <scope>NUCLEOTIDE SEQUENCE</scope>
    <source>
        <strain evidence="5">D49</strain>
    </source>
</reference>
<sequence>MNETSTVWEWFERPENSMRRNRFTEAMRGATAHYPPELYTSAIDWDSLESGAMVVDVGGGVGNVTWILAQEFSHLLYVVQDMDKVIPEANKFWRATSPESISSGQIEIQAHDFLKPQPIKDAAVYFMRFIIHDWHDVEAIKIMKNLRDAAGPSSQLILFDIVLPNACRRKSSEHTLIGSGKRKSTSMSPPVSMLPPGIDWATSVDMQMLNLFNAQERTLEEFVALGKASRWKFQVMKPGKPLSAIIFSPA</sequence>
<accession>A0A9P7GPC7</accession>
<dbReference type="Proteomes" id="UP000717328">
    <property type="component" value="Unassembled WGS sequence"/>
</dbReference>
<dbReference type="InterPro" id="IPR029063">
    <property type="entry name" value="SAM-dependent_MTases_sf"/>
</dbReference>
<evidence type="ECO:0000313" key="6">
    <source>
        <dbReference type="Proteomes" id="UP000717328"/>
    </source>
</evidence>
<dbReference type="AlphaFoldDB" id="A0A9P7GPC7"/>
<dbReference type="SUPFAM" id="SSF53335">
    <property type="entry name" value="S-adenosyl-L-methionine-dependent methyltransferases"/>
    <property type="match status" value="1"/>
</dbReference>
<keyword evidence="6" id="KW-1185">Reference proteome</keyword>
<organism evidence="5 6">
    <name type="scientific">Sphagnurus paluster</name>
    <dbReference type="NCBI Taxonomy" id="117069"/>
    <lineage>
        <taxon>Eukaryota</taxon>
        <taxon>Fungi</taxon>
        <taxon>Dikarya</taxon>
        <taxon>Basidiomycota</taxon>
        <taxon>Agaricomycotina</taxon>
        <taxon>Agaricomycetes</taxon>
        <taxon>Agaricomycetidae</taxon>
        <taxon>Agaricales</taxon>
        <taxon>Tricholomatineae</taxon>
        <taxon>Lyophyllaceae</taxon>
        <taxon>Sphagnurus</taxon>
    </lineage>
</organism>
<evidence type="ECO:0000313" key="5">
    <source>
        <dbReference type="EMBL" id="KAG5654339.1"/>
    </source>
</evidence>
<evidence type="ECO:0000259" key="4">
    <source>
        <dbReference type="Pfam" id="PF00891"/>
    </source>
</evidence>
<dbReference type="InterPro" id="IPR001077">
    <property type="entry name" value="COMT_C"/>
</dbReference>